<dbReference type="Proteomes" id="UP000772434">
    <property type="component" value="Unassembled WGS sequence"/>
</dbReference>
<dbReference type="OrthoDB" id="3118178at2759"/>
<protein>
    <submittedName>
        <fullName evidence="1">Uncharacterized protein</fullName>
    </submittedName>
</protein>
<dbReference type="EMBL" id="JADNRY010000186">
    <property type="protein sequence ID" value="KAF9061963.1"/>
    <property type="molecule type" value="Genomic_DNA"/>
</dbReference>
<evidence type="ECO:0000313" key="2">
    <source>
        <dbReference type="Proteomes" id="UP000772434"/>
    </source>
</evidence>
<sequence length="305" mass="33821">MPINTRPNLQIQPEVKGSTTRFVPPTQPIKPDAEAKKQKTIHLSNFRGLNRIAKATPRLFKSPLPPSMNHALPIDKSVIRPKVEFKGNGQQVRLEPLVVKIPTENLDLDNGPVCTAYGRHYTDGRDEVIELDFGLDPGLDATTCFTSVVVIVGLYKGNSPISIKNWIPRPEAGQAEVNRTWASHVNVGATLSTSGALHGNVGRDKQVEVRRSDQSDVAVRSAPIEGHRIRWIARPQAWETAVLNRLVCSLVVDVPLPLIAKVRLTYEYQVTPRFLSWSRRQKEKTVKVPSAESPGDIELELCQSG</sequence>
<keyword evidence="2" id="KW-1185">Reference proteome</keyword>
<organism evidence="1 2">
    <name type="scientific">Rhodocollybia butyracea</name>
    <dbReference type="NCBI Taxonomy" id="206335"/>
    <lineage>
        <taxon>Eukaryota</taxon>
        <taxon>Fungi</taxon>
        <taxon>Dikarya</taxon>
        <taxon>Basidiomycota</taxon>
        <taxon>Agaricomycotina</taxon>
        <taxon>Agaricomycetes</taxon>
        <taxon>Agaricomycetidae</taxon>
        <taxon>Agaricales</taxon>
        <taxon>Marasmiineae</taxon>
        <taxon>Omphalotaceae</taxon>
        <taxon>Rhodocollybia</taxon>
    </lineage>
</organism>
<reference evidence="1" key="1">
    <citation type="submission" date="2020-11" db="EMBL/GenBank/DDBJ databases">
        <authorList>
            <consortium name="DOE Joint Genome Institute"/>
            <person name="Ahrendt S."/>
            <person name="Riley R."/>
            <person name="Andreopoulos W."/>
            <person name="Labutti K."/>
            <person name="Pangilinan J."/>
            <person name="Ruiz-Duenas F.J."/>
            <person name="Barrasa J.M."/>
            <person name="Sanchez-Garcia M."/>
            <person name="Camarero S."/>
            <person name="Miyauchi S."/>
            <person name="Serrano A."/>
            <person name="Linde D."/>
            <person name="Babiker R."/>
            <person name="Drula E."/>
            <person name="Ayuso-Fernandez I."/>
            <person name="Pacheco R."/>
            <person name="Padilla G."/>
            <person name="Ferreira P."/>
            <person name="Barriuso J."/>
            <person name="Kellner H."/>
            <person name="Castanera R."/>
            <person name="Alfaro M."/>
            <person name="Ramirez L."/>
            <person name="Pisabarro A.G."/>
            <person name="Kuo A."/>
            <person name="Tritt A."/>
            <person name="Lipzen A."/>
            <person name="He G."/>
            <person name="Yan M."/>
            <person name="Ng V."/>
            <person name="Cullen D."/>
            <person name="Martin F."/>
            <person name="Rosso M.-N."/>
            <person name="Henrissat B."/>
            <person name="Hibbett D."/>
            <person name="Martinez A.T."/>
            <person name="Grigoriev I.V."/>
        </authorList>
    </citation>
    <scope>NUCLEOTIDE SEQUENCE</scope>
    <source>
        <strain evidence="1">AH 40177</strain>
    </source>
</reference>
<name>A0A9P5PEK4_9AGAR</name>
<accession>A0A9P5PEK4</accession>
<dbReference type="AlphaFoldDB" id="A0A9P5PEK4"/>
<proteinExistence type="predicted"/>
<comment type="caution">
    <text evidence="1">The sequence shown here is derived from an EMBL/GenBank/DDBJ whole genome shotgun (WGS) entry which is preliminary data.</text>
</comment>
<evidence type="ECO:0000313" key="1">
    <source>
        <dbReference type="EMBL" id="KAF9061963.1"/>
    </source>
</evidence>
<gene>
    <name evidence="1" type="ORF">BDP27DRAFT_1337347</name>
</gene>